<dbReference type="InterPro" id="IPR014710">
    <property type="entry name" value="RmlC-like_jellyroll"/>
</dbReference>
<reference evidence="10 11" key="1">
    <citation type="submission" date="2018-09" db="EMBL/GenBank/DDBJ databases">
        <title>Metagenome Assembled Genomes from an Advanced Water Purification Facility.</title>
        <authorList>
            <person name="Stamps B.W."/>
            <person name="Spear J.R."/>
        </authorList>
    </citation>
    <scope>NUCLEOTIDE SEQUENCE [LARGE SCALE GENOMIC DNA]</scope>
    <source>
        <strain evidence="10">Bin_27_1</strain>
    </source>
</reference>
<evidence type="ECO:0000313" key="10">
    <source>
        <dbReference type="EMBL" id="TXH84001.1"/>
    </source>
</evidence>
<dbReference type="InterPro" id="IPR012318">
    <property type="entry name" value="HTH_CRP"/>
</dbReference>
<dbReference type="GO" id="GO:0005829">
    <property type="term" value="C:cytosol"/>
    <property type="evidence" value="ECO:0007669"/>
    <property type="project" value="TreeGrafter"/>
</dbReference>
<dbReference type="GO" id="GO:0016020">
    <property type="term" value="C:membrane"/>
    <property type="evidence" value="ECO:0007669"/>
    <property type="project" value="UniProtKB-SubCell"/>
</dbReference>
<dbReference type="Pfam" id="PF13675">
    <property type="entry name" value="PilJ"/>
    <property type="match status" value="2"/>
</dbReference>
<dbReference type="Gene3D" id="2.60.120.10">
    <property type="entry name" value="Jelly Rolls"/>
    <property type="match status" value="1"/>
</dbReference>
<dbReference type="RefSeq" id="WP_276659006.1">
    <property type="nucleotide sequence ID" value="NZ_SSFD01000192.1"/>
</dbReference>
<gene>
    <name evidence="10" type="ORF">E6Q80_12485</name>
</gene>
<dbReference type="PANTHER" id="PTHR24567">
    <property type="entry name" value="CRP FAMILY TRANSCRIPTIONAL REGULATORY PROTEIN"/>
    <property type="match status" value="1"/>
</dbReference>
<sequence>MTPPTAAERRALRDRLTAVPLFAGLPAVQLAELAAAARLLELPARTLVHGCGEPFDEAYVLCSGTVVRFRELDGDARKVVELVHTPQMLGCGEFFGASRHESGCETANACALIALDAGVLRAVAERSLVLTRRMLQAVAARLCEVEFDVAGRHASRTSAQRILDYLVELAGGSLALAGETTVELASTKKVLAARIGITPEAFSRSLRELADKGVIVVDKRLIHIQNAATLDTGAGEQPQRLSFSRRNKGARRDETMSVGELINLCGRLRLQVQRLAIDWVLIGHGVAPVEMQLRLRQDIAEFERSLAVLQAASLAPELGEALEDVGRVWADFRDALGAAERPPAGAARVLQLSEDFITAADFLNAVAGGFAASGSLYMVNVAGRNRMLSQRVAKFFLFEGFEGCPDPQAQIAASCRAFEHNLQRLRENAGELPELVAQIDATAALWARFIAALDPAIRQPHRIGRVRAVLDEGERLLRYTNTLVKLFERLAH</sequence>
<dbReference type="PROSITE" id="PS50042">
    <property type="entry name" value="CNMP_BINDING_3"/>
    <property type="match status" value="1"/>
</dbReference>
<comment type="subcellular location">
    <subcellularLocation>
        <location evidence="1">Membrane</location>
        <topology evidence="1">Multi-pass membrane protein</topology>
    </subcellularLocation>
</comment>
<dbReference type="SMART" id="SM00100">
    <property type="entry name" value="cNMP"/>
    <property type="match status" value="1"/>
</dbReference>
<evidence type="ECO:0000259" key="9">
    <source>
        <dbReference type="PROSITE" id="PS51063"/>
    </source>
</evidence>
<dbReference type="GO" id="GO:0003700">
    <property type="term" value="F:DNA-binding transcription factor activity"/>
    <property type="evidence" value="ECO:0007669"/>
    <property type="project" value="TreeGrafter"/>
</dbReference>
<dbReference type="InterPro" id="IPR018490">
    <property type="entry name" value="cNMP-bd_dom_sf"/>
</dbReference>
<dbReference type="SUPFAM" id="SSF46785">
    <property type="entry name" value="Winged helix' DNA-binding domain"/>
    <property type="match status" value="1"/>
</dbReference>
<evidence type="ECO:0000256" key="2">
    <source>
        <dbReference type="ARBA" id="ARBA00022692"/>
    </source>
</evidence>
<dbReference type="SMART" id="SM00419">
    <property type="entry name" value="HTH_CRP"/>
    <property type="match status" value="1"/>
</dbReference>
<protein>
    <submittedName>
        <fullName evidence="10">Crp/Fnr family transcriptional regulator</fullName>
    </submittedName>
</protein>
<evidence type="ECO:0000259" key="8">
    <source>
        <dbReference type="PROSITE" id="PS50042"/>
    </source>
</evidence>
<keyword evidence="7" id="KW-0804">Transcription</keyword>
<dbReference type="InterPro" id="IPR036390">
    <property type="entry name" value="WH_DNA-bd_sf"/>
</dbReference>
<dbReference type="AlphaFoldDB" id="A0A5C7SMM9"/>
<evidence type="ECO:0000256" key="6">
    <source>
        <dbReference type="ARBA" id="ARBA00023136"/>
    </source>
</evidence>
<dbReference type="InterPro" id="IPR000595">
    <property type="entry name" value="cNMP-bd_dom"/>
</dbReference>
<evidence type="ECO:0000256" key="3">
    <source>
        <dbReference type="ARBA" id="ARBA00022989"/>
    </source>
</evidence>
<dbReference type="Pfam" id="PF13545">
    <property type="entry name" value="HTH_Crp_2"/>
    <property type="match status" value="1"/>
</dbReference>
<dbReference type="InterPro" id="IPR029095">
    <property type="entry name" value="NarX-like_N"/>
</dbReference>
<evidence type="ECO:0000313" key="11">
    <source>
        <dbReference type="Proteomes" id="UP000321192"/>
    </source>
</evidence>
<evidence type="ECO:0000256" key="4">
    <source>
        <dbReference type="ARBA" id="ARBA00023015"/>
    </source>
</evidence>
<dbReference type="SUPFAM" id="SSF51206">
    <property type="entry name" value="cAMP-binding domain-like"/>
    <property type="match status" value="1"/>
</dbReference>
<keyword evidence="6" id="KW-0472">Membrane</keyword>
<organism evidence="10 11">
    <name type="scientific">Thauera aminoaromatica</name>
    <dbReference type="NCBI Taxonomy" id="164330"/>
    <lineage>
        <taxon>Bacteria</taxon>
        <taxon>Pseudomonadati</taxon>
        <taxon>Pseudomonadota</taxon>
        <taxon>Betaproteobacteria</taxon>
        <taxon>Rhodocyclales</taxon>
        <taxon>Zoogloeaceae</taxon>
        <taxon>Thauera</taxon>
    </lineage>
</organism>
<keyword evidence="4" id="KW-0805">Transcription regulation</keyword>
<feature type="domain" description="Cyclic nucleotide-binding" evidence="8">
    <location>
        <begin position="21"/>
        <end position="141"/>
    </location>
</feature>
<keyword evidence="3" id="KW-1133">Transmembrane helix</keyword>
<evidence type="ECO:0000256" key="1">
    <source>
        <dbReference type="ARBA" id="ARBA00004141"/>
    </source>
</evidence>
<feature type="domain" description="HTH crp-type" evidence="9">
    <location>
        <begin position="156"/>
        <end position="228"/>
    </location>
</feature>
<keyword evidence="2" id="KW-0812">Transmembrane</keyword>
<comment type="caution">
    <text evidence="10">The sequence shown here is derived from an EMBL/GenBank/DDBJ whole genome shotgun (WGS) entry which is preliminary data.</text>
</comment>
<dbReference type="InterPro" id="IPR036388">
    <property type="entry name" value="WH-like_DNA-bd_sf"/>
</dbReference>
<dbReference type="Proteomes" id="UP000321192">
    <property type="component" value="Unassembled WGS sequence"/>
</dbReference>
<dbReference type="PROSITE" id="PS51063">
    <property type="entry name" value="HTH_CRP_2"/>
    <property type="match status" value="1"/>
</dbReference>
<accession>A0A5C7SMM9</accession>
<evidence type="ECO:0000256" key="7">
    <source>
        <dbReference type="ARBA" id="ARBA00023163"/>
    </source>
</evidence>
<keyword evidence="5" id="KW-0238">DNA-binding</keyword>
<dbReference type="GO" id="GO:0003677">
    <property type="term" value="F:DNA binding"/>
    <property type="evidence" value="ECO:0007669"/>
    <property type="project" value="UniProtKB-KW"/>
</dbReference>
<dbReference type="CDD" id="cd00038">
    <property type="entry name" value="CAP_ED"/>
    <property type="match status" value="1"/>
</dbReference>
<dbReference type="InterPro" id="IPR050397">
    <property type="entry name" value="Env_Response_Regulators"/>
</dbReference>
<dbReference type="PANTHER" id="PTHR24567:SF74">
    <property type="entry name" value="HTH-TYPE TRANSCRIPTIONAL REGULATOR ARCR"/>
    <property type="match status" value="1"/>
</dbReference>
<name>A0A5C7SMM9_THASP</name>
<evidence type="ECO:0000256" key="5">
    <source>
        <dbReference type="ARBA" id="ARBA00023125"/>
    </source>
</evidence>
<proteinExistence type="predicted"/>
<dbReference type="Gene3D" id="1.10.10.10">
    <property type="entry name" value="Winged helix-like DNA-binding domain superfamily/Winged helix DNA-binding domain"/>
    <property type="match status" value="1"/>
</dbReference>
<dbReference type="EMBL" id="SSFD01000192">
    <property type="protein sequence ID" value="TXH84001.1"/>
    <property type="molecule type" value="Genomic_DNA"/>
</dbReference>